<feature type="transmembrane region" description="Helical" evidence="2">
    <location>
        <begin position="16"/>
        <end position="36"/>
    </location>
</feature>
<feature type="compositionally biased region" description="Low complexity" evidence="1">
    <location>
        <begin position="42"/>
        <end position="63"/>
    </location>
</feature>
<proteinExistence type="predicted"/>
<gene>
    <name evidence="4" type="ORF">GX859_07420</name>
</gene>
<keyword evidence="2" id="KW-0812">Transmembrane</keyword>
<evidence type="ECO:0000313" key="4">
    <source>
        <dbReference type="EMBL" id="NLA56110.1"/>
    </source>
</evidence>
<accession>A0A7X6PNA7</accession>
<keyword evidence="2" id="KW-1133">Transmembrane helix</keyword>
<evidence type="ECO:0000259" key="3">
    <source>
        <dbReference type="Pfam" id="PF13399"/>
    </source>
</evidence>
<name>A0A7X6PNA7_9CORY</name>
<dbReference type="Proteomes" id="UP000557899">
    <property type="component" value="Unassembled WGS sequence"/>
</dbReference>
<comment type="caution">
    <text evidence="4">The sequence shown here is derived from an EMBL/GenBank/DDBJ whole genome shotgun (WGS) entry which is preliminary data.</text>
</comment>
<dbReference type="InterPro" id="IPR027381">
    <property type="entry name" value="LytR/CpsA/Psr_C"/>
</dbReference>
<evidence type="ECO:0000313" key="5">
    <source>
        <dbReference type="Proteomes" id="UP000557899"/>
    </source>
</evidence>
<evidence type="ECO:0000256" key="2">
    <source>
        <dbReference type="SAM" id="Phobius"/>
    </source>
</evidence>
<dbReference type="Gene3D" id="3.30.70.2390">
    <property type="match status" value="1"/>
</dbReference>
<dbReference type="AlphaFoldDB" id="A0A7X6PNA7"/>
<feature type="domain" description="LytR/CpsA/Psr regulator C-terminal" evidence="3">
    <location>
        <begin position="116"/>
        <end position="204"/>
    </location>
</feature>
<evidence type="ECO:0000256" key="1">
    <source>
        <dbReference type="SAM" id="MobiDB-lite"/>
    </source>
</evidence>
<feature type="compositionally biased region" description="Pro residues" evidence="1">
    <location>
        <begin position="103"/>
        <end position="112"/>
    </location>
</feature>
<organism evidence="4 5">
    <name type="scientific">Corynebacterium humireducens</name>
    <dbReference type="NCBI Taxonomy" id="1223514"/>
    <lineage>
        <taxon>Bacteria</taxon>
        <taxon>Bacillati</taxon>
        <taxon>Actinomycetota</taxon>
        <taxon>Actinomycetes</taxon>
        <taxon>Mycobacteriales</taxon>
        <taxon>Corynebacteriaceae</taxon>
        <taxon>Corynebacterium</taxon>
    </lineage>
</organism>
<sequence length="210" mass="21949">MTNVNPENQSSSGLPLRGLAMVLIAVAVLLAMWGLYASTQNSSDTADGAGSATSADTTAVATAPGQSASPEADRDATTTDDADTDADAADAEAREEDVEKQQPPAPRPAPAPEPERLNVLNNSTVPNLAAQVADRLREDGFEVGEVGNLADHILPETTVFFQPGNAAAEQRARELADRRGGVAREYEGFLPENTAGRNDLTLVLVNQVAL</sequence>
<feature type="region of interest" description="Disordered" evidence="1">
    <location>
        <begin position="41"/>
        <end position="122"/>
    </location>
</feature>
<feature type="compositionally biased region" description="Acidic residues" evidence="1">
    <location>
        <begin position="78"/>
        <end position="98"/>
    </location>
</feature>
<keyword evidence="2" id="KW-0472">Membrane</keyword>
<reference evidence="4 5" key="1">
    <citation type="journal article" date="2020" name="Biotechnol. Biofuels">
        <title>New insights from the biogas microbiome by comprehensive genome-resolved metagenomics of nearly 1600 species originating from multiple anaerobic digesters.</title>
        <authorList>
            <person name="Campanaro S."/>
            <person name="Treu L."/>
            <person name="Rodriguez-R L.M."/>
            <person name="Kovalovszki A."/>
            <person name="Ziels R.M."/>
            <person name="Maus I."/>
            <person name="Zhu X."/>
            <person name="Kougias P.G."/>
            <person name="Basile A."/>
            <person name="Luo G."/>
            <person name="Schluter A."/>
            <person name="Konstantinidis K.T."/>
            <person name="Angelidaki I."/>
        </authorList>
    </citation>
    <scope>NUCLEOTIDE SEQUENCE [LARGE SCALE GENOMIC DNA]</scope>
    <source>
        <strain evidence="4">AS15tlH2ME_198</strain>
    </source>
</reference>
<dbReference type="EMBL" id="JAAZHI010000151">
    <property type="protein sequence ID" value="NLA56110.1"/>
    <property type="molecule type" value="Genomic_DNA"/>
</dbReference>
<protein>
    <submittedName>
        <fullName evidence="4">LytR C-terminal domain-containing protein</fullName>
    </submittedName>
</protein>
<dbReference type="Pfam" id="PF13399">
    <property type="entry name" value="LytR_C"/>
    <property type="match status" value="1"/>
</dbReference>